<dbReference type="Gene3D" id="3.30.200.20">
    <property type="entry name" value="Phosphorylase Kinase, domain 1"/>
    <property type="match status" value="1"/>
</dbReference>
<evidence type="ECO:0000313" key="10">
    <source>
        <dbReference type="EMBL" id="VUC28886.1"/>
    </source>
</evidence>
<dbReference type="InterPro" id="IPR000719">
    <property type="entry name" value="Prot_kinase_dom"/>
</dbReference>
<dbReference type="EMBL" id="CABFNS010000795">
    <property type="protein sequence ID" value="VUC28886.1"/>
    <property type="molecule type" value="Genomic_DNA"/>
</dbReference>
<dbReference type="Gene3D" id="1.10.510.10">
    <property type="entry name" value="Transferase(Phosphotransferase) domain 1"/>
    <property type="match status" value="1"/>
</dbReference>
<dbReference type="InterPro" id="IPR011009">
    <property type="entry name" value="Kinase-like_dom_sf"/>
</dbReference>
<evidence type="ECO:0000256" key="7">
    <source>
        <dbReference type="ARBA" id="ARBA00047899"/>
    </source>
</evidence>
<dbReference type="PROSITE" id="PS50011">
    <property type="entry name" value="PROTEIN_KINASE_DOM"/>
    <property type="match status" value="1"/>
</dbReference>
<comment type="catalytic activity">
    <reaction evidence="8">
        <text>L-seryl-[protein] + ATP = O-phospho-L-seryl-[protein] + ADP + H(+)</text>
        <dbReference type="Rhea" id="RHEA:17989"/>
        <dbReference type="Rhea" id="RHEA-COMP:9863"/>
        <dbReference type="Rhea" id="RHEA-COMP:11604"/>
        <dbReference type="ChEBI" id="CHEBI:15378"/>
        <dbReference type="ChEBI" id="CHEBI:29999"/>
        <dbReference type="ChEBI" id="CHEBI:30616"/>
        <dbReference type="ChEBI" id="CHEBI:83421"/>
        <dbReference type="ChEBI" id="CHEBI:456216"/>
        <dbReference type="EC" id="2.7.11.1"/>
    </reaction>
</comment>
<feature type="domain" description="Protein kinase" evidence="9">
    <location>
        <begin position="81"/>
        <end position="297"/>
    </location>
</feature>
<evidence type="ECO:0000313" key="11">
    <source>
        <dbReference type="Proteomes" id="UP000766486"/>
    </source>
</evidence>
<dbReference type="InterPro" id="IPR051334">
    <property type="entry name" value="SRPK"/>
</dbReference>
<dbReference type="PANTHER" id="PTHR47634:SF9">
    <property type="entry name" value="PROTEIN KINASE DOMAIN-CONTAINING PROTEIN-RELATED"/>
    <property type="match status" value="1"/>
</dbReference>
<comment type="catalytic activity">
    <reaction evidence="7">
        <text>L-threonyl-[protein] + ATP = O-phospho-L-threonyl-[protein] + ADP + H(+)</text>
        <dbReference type="Rhea" id="RHEA:46608"/>
        <dbReference type="Rhea" id="RHEA-COMP:11060"/>
        <dbReference type="Rhea" id="RHEA-COMP:11605"/>
        <dbReference type="ChEBI" id="CHEBI:15378"/>
        <dbReference type="ChEBI" id="CHEBI:30013"/>
        <dbReference type="ChEBI" id="CHEBI:30616"/>
        <dbReference type="ChEBI" id="CHEBI:61977"/>
        <dbReference type="ChEBI" id="CHEBI:456216"/>
        <dbReference type="EC" id="2.7.11.1"/>
    </reaction>
</comment>
<keyword evidence="5" id="KW-0418">Kinase</keyword>
<dbReference type="Proteomes" id="UP000766486">
    <property type="component" value="Unassembled WGS sequence"/>
</dbReference>
<feature type="non-terminal residue" evidence="10">
    <location>
        <position position="1"/>
    </location>
</feature>
<evidence type="ECO:0000256" key="6">
    <source>
        <dbReference type="ARBA" id="ARBA00022840"/>
    </source>
</evidence>
<dbReference type="EC" id="2.7.11.1" evidence="1"/>
<dbReference type="PANTHER" id="PTHR47634">
    <property type="entry name" value="PROTEIN KINASE DOMAIN-CONTAINING PROTEIN-RELATED"/>
    <property type="match status" value="1"/>
</dbReference>
<evidence type="ECO:0000259" key="9">
    <source>
        <dbReference type="PROSITE" id="PS50011"/>
    </source>
</evidence>
<accession>A0ABY6UCN8</accession>
<reference evidence="10 11" key="1">
    <citation type="submission" date="2019-06" db="EMBL/GenBank/DDBJ databases">
        <authorList>
            <person name="Broberg M."/>
        </authorList>
    </citation>
    <scope>NUCLEOTIDE SEQUENCE [LARGE SCALE GENOMIC DNA]</scope>
</reference>
<keyword evidence="4" id="KW-0547">Nucleotide-binding</keyword>
<evidence type="ECO:0000256" key="4">
    <source>
        <dbReference type="ARBA" id="ARBA00022741"/>
    </source>
</evidence>
<evidence type="ECO:0000256" key="8">
    <source>
        <dbReference type="ARBA" id="ARBA00048679"/>
    </source>
</evidence>
<protein>
    <recommendedName>
        <fullName evidence="1">non-specific serine/threonine protein kinase</fullName>
        <ecNumber evidence="1">2.7.11.1</ecNumber>
    </recommendedName>
</protein>
<gene>
    <name evidence="10" type="ORF">CLO192961_LOCUS248184</name>
</gene>
<organism evidence="10 11">
    <name type="scientific">Bionectria ochroleuca</name>
    <name type="common">Gliocladium roseum</name>
    <dbReference type="NCBI Taxonomy" id="29856"/>
    <lineage>
        <taxon>Eukaryota</taxon>
        <taxon>Fungi</taxon>
        <taxon>Dikarya</taxon>
        <taxon>Ascomycota</taxon>
        <taxon>Pezizomycotina</taxon>
        <taxon>Sordariomycetes</taxon>
        <taxon>Hypocreomycetidae</taxon>
        <taxon>Hypocreales</taxon>
        <taxon>Bionectriaceae</taxon>
        <taxon>Clonostachys</taxon>
    </lineage>
</organism>
<keyword evidence="3" id="KW-0808">Transferase</keyword>
<evidence type="ECO:0000256" key="3">
    <source>
        <dbReference type="ARBA" id="ARBA00022679"/>
    </source>
</evidence>
<name>A0ABY6UCN8_BIOOC</name>
<keyword evidence="11" id="KW-1185">Reference proteome</keyword>
<keyword evidence="2" id="KW-0723">Serine/threonine-protein kinase</keyword>
<evidence type="ECO:0000256" key="5">
    <source>
        <dbReference type="ARBA" id="ARBA00022777"/>
    </source>
</evidence>
<dbReference type="SMART" id="SM00220">
    <property type="entry name" value="S_TKc"/>
    <property type="match status" value="1"/>
</dbReference>
<evidence type="ECO:0000256" key="2">
    <source>
        <dbReference type="ARBA" id="ARBA00022527"/>
    </source>
</evidence>
<dbReference type="SUPFAM" id="SSF56112">
    <property type="entry name" value="Protein kinase-like (PK-like)"/>
    <property type="match status" value="1"/>
</dbReference>
<keyword evidence="6" id="KW-0067">ATP-binding</keyword>
<comment type="caution">
    <text evidence="10">The sequence shown here is derived from an EMBL/GenBank/DDBJ whole genome shotgun (WGS) entry which is preliminary data.</text>
</comment>
<evidence type="ECO:0000256" key="1">
    <source>
        <dbReference type="ARBA" id="ARBA00012513"/>
    </source>
</evidence>
<proteinExistence type="predicted"/>
<sequence length="297" mass="33935">SYSTSLILQFHSTSFILRFSFSNLTHDILRLSKQDSDFSYCKMDEYNSGHLRVMPHEPFTWYKEGGYHPVELGARFKDDRYTIRHKLGFGTSSTTWLAWDEQEKRWTSLKIKRSLVTLLSGEHLEIDREIRALTLLEAKHQELRPSEPRFFAKILDYFHHQGPNGTHTCIVTELLGPTISQVWNLRNPLCLKEPLLPGSVLRASRQLLEGIKSVHKAGLCHADISPDNVAFTCFQAQAGDEDQLLKILGEPVTVDYQGVEPRPHNCPSQLIKAAGWSGWVDKPTEEIRLTDWGSSFS</sequence>